<name>A0ABU3K4T6_9BACT</name>
<dbReference type="GO" id="GO:0005524">
    <property type="term" value="F:ATP binding"/>
    <property type="evidence" value="ECO:0007669"/>
    <property type="project" value="UniProtKB-KW"/>
</dbReference>
<evidence type="ECO:0000313" key="7">
    <source>
        <dbReference type="EMBL" id="MDT7041419.1"/>
    </source>
</evidence>
<dbReference type="PANTHER" id="PTHR42794:SF1">
    <property type="entry name" value="HEMIN IMPORT ATP-BINDING PROTEIN HMUV"/>
    <property type="match status" value="1"/>
</dbReference>
<dbReference type="InterPro" id="IPR003593">
    <property type="entry name" value="AAA+_ATPase"/>
</dbReference>
<evidence type="ECO:0000256" key="3">
    <source>
        <dbReference type="ARBA" id="ARBA00022840"/>
    </source>
</evidence>
<evidence type="ECO:0000313" key="8">
    <source>
        <dbReference type="Proteomes" id="UP001250932"/>
    </source>
</evidence>
<proteinExistence type="predicted"/>
<keyword evidence="1" id="KW-0813">Transport</keyword>
<dbReference type="Gene3D" id="3.40.50.300">
    <property type="entry name" value="P-loop containing nucleotide triphosphate hydrolases"/>
    <property type="match status" value="1"/>
</dbReference>
<dbReference type="InterPro" id="IPR003439">
    <property type="entry name" value="ABC_transporter-like_ATP-bd"/>
</dbReference>
<evidence type="ECO:0000256" key="5">
    <source>
        <dbReference type="ARBA" id="ARBA00037066"/>
    </source>
</evidence>
<keyword evidence="4" id="KW-1278">Translocase</keyword>
<protein>
    <submittedName>
        <fullName evidence="7">ABC transporter ATP-binding protein</fullName>
    </submittedName>
</protein>
<evidence type="ECO:0000256" key="1">
    <source>
        <dbReference type="ARBA" id="ARBA00022448"/>
    </source>
</evidence>
<dbReference type="Proteomes" id="UP001250932">
    <property type="component" value="Unassembled WGS sequence"/>
</dbReference>
<dbReference type="SMART" id="SM00382">
    <property type="entry name" value="AAA"/>
    <property type="match status" value="1"/>
</dbReference>
<dbReference type="InterPro" id="IPR017871">
    <property type="entry name" value="ABC_transporter-like_CS"/>
</dbReference>
<gene>
    <name evidence="7" type="ORF">PPG34_03605</name>
</gene>
<evidence type="ECO:0000256" key="4">
    <source>
        <dbReference type="ARBA" id="ARBA00022967"/>
    </source>
</evidence>
<comment type="function">
    <text evidence="5">Part of the ABC transporter complex HmuTUV involved in hemin import. Responsible for energy coupling to the transport system.</text>
</comment>
<evidence type="ECO:0000259" key="6">
    <source>
        <dbReference type="PROSITE" id="PS50893"/>
    </source>
</evidence>
<dbReference type="PANTHER" id="PTHR42794">
    <property type="entry name" value="HEMIN IMPORT ATP-BINDING PROTEIN HMUV"/>
    <property type="match status" value="1"/>
</dbReference>
<dbReference type="PROSITE" id="PS00211">
    <property type="entry name" value="ABC_TRANSPORTER_1"/>
    <property type="match status" value="1"/>
</dbReference>
<feature type="domain" description="ABC transporter" evidence="6">
    <location>
        <begin position="11"/>
        <end position="254"/>
    </location>
</feature>
<dbReference type="RefSeq" id="WP_313831773.1">
    <property type="nucleotide sequence ID" value="NZ_JAQOUE010000001.1"/>
</dbReference>
<reference evidence="7 8" key="1">
    <citation type="journal article" date="2023" name="ISME J.">
        <title>Cultivation and genomic characterization of novel and ubiquitous marine nitrite-oxidizing bacteria from the Nitrospirales.</title>
        <authorList>
            <person name="Mueller A.J."/>
            <person name="Daebeler A."/>
            <person name="Herbold C.W."/>
            <person name="Kirkegaard R.H."/>
            <person name="Daims H."/>
        </authorList>
    </citation>
    <scope>NUCLEOTIDE SEQUENCE [LARGE SCALE GENOMIC DNA]</scope>
    <source>
        <strain evidence="7 8">EB</strain>
    </source>
</reference>
<dbReference type="EMBL" id="JAQOUE010000001">
    <property type="protein sequence ID" value="MDT7041419.1"/>
    <property type="molecule type" value="Genomic_DNA"/>
</dbReference>
<evidence type="ECO:0000256" key="2">
    <source>
        <dbReference type="ARBA" id="ARBA00022741"/>
    </source>
</evidence>
<keyword evidence="8" id="KW-1185">Reference proteome</keyword>
<sequence length="272" mass="30413">MKRTSDQSLAFEVQGLSFRYDRTQDRGWALKDIHCSIRTGSIVGIIGPNGSGKTSLLKLFMGLLQPESGAISLFGQELRTMRPATIAQQIALVPQETSQVFPFTIGELVLMGRFPFHQPFDGWGWDSSADVHLATQAMADMEVRTLADRMMSEVSGGERQRAMIARALTQDPRILLLDEPTAFLDLHHQLDIVRKLRQLNQSRGLTVVMVSHDLNLASQCCDQLFLLHQGKIITHGTPSEVIRPEVLEPVYRCQILVDEHPHSHAPRVTLSV</sequence>
<accession>A0ABU3K4T6</accession>
<dbReference type="InterPro" id="IPR027417">
    <property type="entry name" value="P-loop_NTPase"/>
</dbReference>
<dbReference type="Pfam" id="PF00005">
    <property type="entry name" value="ABC_tran"/>
    <property type="match status" value="1"/>
</dbReference>
<dbReference type="CDD" id="cd03214">
    <property type="entry name" value="ABC_Iron-Siderophores_B12_Hemin"/>
    <property type="match status" value="1"/>
</dbReference>
<comment type="caution">
    <text evidence="7">The sequence shown here is derived from an EMBL/GenBank/DDBJ whole genome shotgun (WGS) entry which is preliminary data.</text>
</comment>
<organism evidence="7 8">
    <name type="scientific">Candidatus Nitronereus thalassa</name>
    <dbReference type="NCBI Taxonomy" id="3020898"/>
    <lineage>
        <taxon>Bacteria</taxon>
        <taxon>Pseudomonadati</taxon>
        <taxon>Nitrospirota</taxon>
        <taxon>Nitrospiria</taxon>
        <taxon>Nitrospirales</taxon>
        <taxon>Nitrospiraceae</taxon>
        <taxon>Candidatus Nitronereus</taxon>
    </lineage>
</organism>
<keyword evidence="2" id="KW-0547">Nucleotide-binding</keyword>
<keyword evidence="3 7" id="KW-0067">ATP-binding</keyword>
<dbReference type="SUPFAM" id="SSF52540">
    <property type="entry name" value="P-loop containing nucleoside triphosphate hydrolases"/>
    <property type="match status" value="1"/>
</dbReference>
<dbReference type="PROSITE" id="PS50893">
    <property type="entry name" value="ABC_TRANSPORTER_2"/>
    <property type="match status" value="1"/>
</dbReference>